<reference evidence="1 2" key="1">
    <citation type="submission" date="2018-04" db="EMBL/GenBank/DDBJ databases">
        <title>Genomic Encyclopedia of Archaeal and Bacterial Type Strains, Phase II (KMG-II): from individual species to whole genera.</title>
        <authorList>
            <person name="Goeker M."/>
        </authorList>
    </citation>
    <scope>NUCLEOTIDE SEQUENCE [LARGE SCALE GENOMIC DNA]</scope>
    <source>
        <strain evidence="1 2">DSM 45169</strain>
    </source>
</reference>
<organism evidence="1 2">
    <name type="scientific">Desmospora activa DSM 45169</name>
    <dbReference type="NCBI Taxonomy" id="1121389"/>
    <lineage>
        <taxon>Bacteria</taxon>
        <taxon>Bacillati</taxon>
        <taxon>Bacillota</taxon>
        <taxon>Bacilli</taxon>
        <taxon>Bacillales</taxon>
        <taxon>Thermoactinomycetaceae</taxon>
        <taxon>Desmospora</taxon>
    </lineage>
</organism>
<accession>A0A2T4Z7Z7</accession>
<protein>
    <submittedName>
        <fullName evidence="1">Uncharacterized protein</fullName>
    </submittedName>
</protein>
<dbReference type="EMBL" id="PZZP01000001">
    <property type="protein sequence ID" value="PTM58022.1"/>
    <property type="molecule type" value="Genomic_DNA"/>
</dbReference>
<dbReference type="AlphaFoldDB" id="A0A2T4Z7Z7"/>
<keyword evidence="2" id="KW-1185">Reference proteome</keyword>
<gene>
    <name evidence="1" type="ORF">C8J48_0594</name>
</gene>
<name>A0A2T4Z7Z7_9BACL</name>
<proteinExistence type="predicted"/>
<evidence type="ECO:0000313" key="2">
    <source>
        <dbReference type="Proteomes" id="UP000241639"/>
    </source>
</evidence>
<comment type="caution">
    <text evidence="1">The sequence shown here is derived from an EMBL/GenBank/DDBJ whole genome shotgun (WGS) entry which is preliminary data.</text>
</comment>
<evidence type="ECO:0000313" key="1">
    <source>
        <dbReference type="EMBL" id="PTM58022.1"/>
    </source>
</evidence>
<dbReference type="Proteomes" id="UP000241639">
    <property type="component" value="Unassembled WGS sequence"/>
</dbReference>
<sequence>MTNTLEHTLPDRVVKWMVDSVNSSDGQIDPRAFGCLYDPFVGTSGTTITTSNKKINRNEVNCRFRLTWANV</sequence>